<protein>
    <submittedName>
        <fullName evidence="1">Uncharacterized protein</fullName>
    </submittedName>
</protein>
<name>A0A9D3U8C8_9ROSI</name>
<organism evidence="1 2">
    <name type="scientific">Gossypium stocksii</name>
    <dbReference type="NCBI Taxonomy" id="47602"/>
    <lineage>
        <taxon>Eukaryota</taxon>
        <taxon>Viridiplantae</taxon>
        <taxon>Streptophyta</taxon>
        <taxon>Embryophyta</taxon>
        <taxon>Tracheophyta</taxon>
        <taxon>Spermatophyta</taxon>
        <taxon>Magnoliopsida</taxon>
        <taxon>eudicotyledons</taxon>
        <taxon>Gunneridae</taxon>
        <taxon>Pentapetalae</taxon>
        <taxon>rosids</taxon>
        <taxon>malvids</taxon>
        <taxon>Malvales</taxon>
        <taxon>Malvaceae</taxon>
        <taxon>Malvoideae</taxon>
        <taxon>Gossypium</taxon>
    </lineage>
</organism>
<proteinExistence type="predicted"/>
<dbReference type="Proteomes" id="UP000828251">
    <property type="component" value="Unassembled WGS sequence"/>
</dbReference>
<feature type="non-terminal residue" evidence="1">
    <location>
        <position position="1"/>
    </location>
</feature>
<comment type="caution">
    <text evidence="1">The sequence shown here is derived from an EMBL/GenBank/DDBJ whole genome shotgun (WGS) entry which is preliminary data.</text>
</comment>
<accession>A0A9D3U8C8</accession>
<sequence length="52" mass="5355">NIFDEGAGRLIDAIIGAFQHIVGTNPVLAPMNHGLKGTDSTIAHDSGVNGNK</sequence>
<gene>
    <name evidence="1" type="ORF">J1N35_043983</name>
</gene>
<keyword evidence="2" id="KW-1185">Reference proteome</keyword>
<reference evidence="1 2" key="1">
    <citation type="journal article" date="2021" name="Plant Biotechnol. J.">
        <title>Multi-omics assisted identification of the key and species-specific regulatory components of drought-tolerant mechanisms in Gossypium stocksii.</title>
        <authorList>
            <person name="Yu D."/>
            <person name="Ke L."/>
            <person name="Zhang D."/>
            <person name="Wu Y."/>
            <person name="Sun Y."/>
            <person name="Mei J."/>
            <person name="Sun J."/>
            <person name="Sun Y."/>
        </authorList>
    </citation>
    <scope>NUCLEOTIDE SEQUENCE [LARGE SCALE GENOMIC DNA]</scope>
    <source>
        <strain evidence="2">cv. E1</strain>
        <tissue evidence="1">Leaf</tissue>
    </source>
</reference>
<evidence type="ECO:0000313" key="2">
    <source>
        <dbReference type="Proteomes" id="UP000828251"/>
    </source>
</evidence>
<dbReference type="AlphaFoldDB" id="A0A9D3U8C8"/>
<dbReference type="EMBL" id="JAIQCV010000013">
    <property type="protein sequence ID" value="KAH1031809.1"/>
    <property type="molecule type" value="Genomic_DNA"/>
</dbReference>
<evidence type="ECO:0000313" key="1">
    <source>
        <dbReference type="EMBL" id="KAH1031809.1"/>
    </source>
</evidence>